<keyword evidence="8" id="KW-1185">Reference proteome</keyword>
<dbReference type="Proteomes" id="UP001161247">
    <property type="component" value="Chromosome 6"/>
</dbReference>
<accession>A0AAV1DQ64</accession>
<gene>
    <name evidence="7" type="ORF">OLC1_LOCUS17381</name>
</gene>
<dbReference type="Gene3D" id="3.40.50.2000">
    <property type="entry name" value="Glycogen Phosphorylase B"/>
    <property type="match status" value="2"/>
</dbReference>
<dbReference type="EMBL" id="OX459123">
    <property type="protein sequence ID" value="CAI9109487.1"/>
    <property type="molecule type" value="Genomic_DNA"/>
</dbReference>
<evidence type="ECO:0000313" key="8">
    <source>
        <dbReference type="Proteomes" id="UP001161247"/>
    </source>
</evidence>
<organism evidence="7 8">
    <name type="scientific">Oldenlandia corymbosa var. corymbosa</name>
    <dbReference type="NCBI Taxonomy" id="529605"/>
    <lineage>
        <taxon>Eukaryota</taxon>
        <taxon>Viridiplantae</taxon>
        <taxon>Streptophyta</taxon>
        <taxon>Embryophyta</taxon>
        <taxon>Tracheophyta</taxon>
        <taxon>Spermatophyta</taxon>
        <taxon>Magnoliopsida</taxon>
        <taxon>eudicotyledons</taxon>
        <taxon>Gunneridae</taxon>
        <taxon>Pentapetalae</taxon>
        <taxon>asterids</taxon>
        <taxon>lamiids</taxon>
        <taxon>Gentianales</taxon>
        <taxon>Rubiaceae</taxon>
        <taxon>Rubioideae</taxon>
        <taxon>Spermacoceae</taxon>
        <taxon>Hedyotis-Oldenlandia complex</taxon>
        <taxon>Oldenlandia</taxon>
    </lineage>
</organism>
<evidence type="ECO:0000256" key="1">
    <source>
        <dbReference type="ARBA" id="ARBA00009995"/>
    </source>
</evidence>
<keyword evidence="2 4" id="KW-0328">Glycosyltransferase</keyword>
<name>A0AAV1DQ64_OLDCO</name>
<dbReference type="GO" id="GO:0080044">
    <property type="term" value="F:quercetin 7-O-glucosyltransferase activity"/>
    <property type="evidence" value="ECO:0007669"/>
    <property type="project" value="TreeGrafter"/>
</dbReference>
<proteinExistence type="inferred from homology"/>
<dbReference type="Pfam" id="PF26168">
    <property type="entry name" value="Glyco_transf_N"/>
    <property type="match status" value="1"/>
</dbReference>
<evidence type="ECO:0000256" key="4">
    <source>
        <dbReference type="RuleBase" id="RU003718"/>
    </source>
</evidence>
<dbReference type="SUPFAM" id="SSF53756">
    <property type="entry name" value="UDP-Glycosyltransferase/glycogen phosphorylase"/>
    <property type="match status" value="1"/>
</dbReference>
<evidence type="ECO:0000313" key="7">
    <source>
        <dbReference type="EMBL" id="CAI9109487.1"/>
    </source>
</evidence>
<dbReference type="CDD" id="cd03784">
    <property type="entry name" value="GT1_Gtf-like"/>
    <property type="match status" value="1"/>
</dbReference>
<dbReference type="InterPro" id="IPR058980">
    <property type="entry name" value="Glyco_transf_N"/>
</dbReference>
<dbReference type="PROSITE" id="PS00375">
    <property type="entry name" value="UDPGT"/>
    <property type="match status" value="1"/>
</dbReference>
<dbReference type="EC" id="2.4.1.-" evidence="5"/>
<sequence length="520" mass="59319">MVHDTQLSFLSQLKKGIISLAYYFNIAMGKLVKKPHAVCVPYPAQSHISAMLKFAKLLHHKGFHITFVHTEYNYKRTLKSRGPYSLDGAKDFRFEAIPDGLPPPENEDATQDVFQLCLSIAETCYDPFLKLLKNLNNKALTDDESPPVTCIISDCVMPFTLEASEELGIPNAQIWTVNAISAMCMVHYPHLKERGYTPLKDQSYFTNGYLDQTIDWIPGIKSIRLRDIPTVIWTTDPEDIFLDYLMDLMPRTLKGSALIINTFDALEYNVLKQYSHMVDHLYTVGPIHLLLKEIEKEDDDINTIASIQSNMWKEDDSCIEWLDSKEKRSVIYVNFGSITVMTKDQLLEFAWGLANSNQNFLWIIRPDLVADDTMLPPEFMEVTKERGMLSTWCNQEMVLNHPSVSAFLTHCGWNSILESLSAGVPLICWPVFADQQTNCFYCCSSLGVGVEIGNNVDRVEVEQIVRELMEGDERSELRKRTLEWKDKAKEAIRPCVGSSYLNLDKLIEEVLLKPKSKSFA</sequence>
<dbReference type="AlphaFoldDB" id="A0AAV1DQ64"/>
<dbReference type="PANTHER" id="PTHR11926:SF774">
    <property type="entry name" value="UDP-GLYCOSYLTRANSFERASE 85A1-RELATED"/>
    <property type="match status" value="1"/>
</dbReference>
<dbReference type="GO" id="GO:0080043">
    <property type="term" value="F:quercetin 3-O-glucosyltransferase activity"/>
    <property type="evidence" value="ECO:0007669"/>
    <property type="project" value="TreeGrafter"/>
</dbReference>
<feature type="domain" description="Glycosyltransferase N-terminal" evidence="6">
    <location>
        <begin position="38"/>
        <end position="193"/>
    </location>
</feature>
<dbReference type="FunFam" id="3.40.50.2000:FF:000027">
    <property type="entry name" value="Glycosyltransferase"/>
    <property type="match status" value="1"/>
</dbReference>
<evidence type="ECO:0000256" key="3">
    <source>
        <dbReference type="ARBA" id="ARBA00022679"/>
    </source>
</evidence>
<dbReference type="Pfam" id="PF00201">
    <property type="entry name" value="UDPGT"/>
    <property type="match status" value="1"/>
</dbReference>
<dbReference type="FunFam" id="3.40.50.2000:FF:000065">
    <property type="entry name" value="Glycosyltransferase"/>
    <property type="match status" value="1"/>
</dbReference>
<dbReference type="InterPro" id="IPR002213">
    <property type="entry name" value="UDP_glucos_trans"/>
</dbReference>
<protein>
    <recommendedName>
        <fullName evidence="5">Glycosyltransferase</fullName>
        <ecNumber evidence="5">2.4.1.-</ecNumber>
    </recommendedName>
</protein>
<reference evidence="7" key="1">
    <citation type="submission" date="2023-03" db="EMBL/GenBank/DDBJ databases">
        <authorList>
            <person name="Julca I."/>
        </authorList>
    </citation>
    <scope>NUCLEOTIDE SEQUENCE</scope>
</reference>
<dbReference type="InterPro" id="IPR035595">
    <property type="entry name" value="UDP_glycos_trans_CS"/>
</dbReference>
<evidence type="ECO:0000259" key="6">
    <source>
        <dbReference type="Pfam" id="PF26168"/>
    </source>
</evidence>
<keyword evidence="3 4" id="KW-0808">Transferase</keyword>
<dbReference type="PANTHER" id="PTHR11926">
    <property type="entry name" value="GLUCOSYL/GLUCURONOSYL TRANSFERASES"/>
    <property type="match status" value="1"/>
</dbReference>
<comment type="similarity">
    <text evidence="1 4">Belongs to the UDP-glycosyltransferase family.</text>
</comment>
<evidence type="ECO:0000256" key="2">
    <source>
        <dbReference type="ARBA" id="ARBA00022676"/>
    </source>
</evidence>
<evidence type="ECO:0000256" key="5">
    <source>
        <dbReference type="RuleBase" id="RU362057"/>
    </source>
</evidence>